<keyword evidence="4 7" id="KW-0689">Ribosomal protein</keyword>
<dbReference type="HAMAP" id="MF_01306_B">
    <property type="entry name" value="Ribosomal_uS4_B"/>
    <property type="match status" value="1"/>
</dbReference>
<dbReference type="STRING" id="180978.B2G44_01105"/>
<dbReference type="SMART" id="SM00363">
    <property type="entry name" value="S4"/>
    <property type="match status" value="1"/>
</dbReference>
<dbReference type="FunFam" id="3.10.290.10:FF:000001">
    <property type="entry name" value="30S ribosomal protein S4"/>
    <property type="match status" value="1"/>
</dbReference>
<reference evidence="11 12" key="1">
    <citation type="submission" date="2017-02" db="EMBL/GenBank/DDBJ databases">
        <title>A draft genome of 'Candidatus Phytoplasma aurantifolia' the agent of the witches-broom disease of lime.</title>
        <authorList>
            <person name="Foissac X."/>
            <person name="Carle P."/>
        </authorList>
    </citation>
    <scope>NUCLEOTIDE SEQUENCE [LARGE SCALE GENOMIC DNA]</scope>
    <source>
        <strain evidence="11 12">WBDL</strain>
    </source>
</reference>
<dbReference type="GO" id="GO:0006412">
    <property type="term" value="P:translation"/>
    <property type="evidence" value="ECO:0007669"/>
    <property type="project" value="UniProtKB-UniRule"/>
</dbReference>
<evidence type="ECO:0000256" key="3">
    <source>
        <dbReference type="ARBA" id="ARBA00022884"/>
    </source>
</evidence>
<dbReference type="Gene3D" id="3.10.290.10">
    <property type="entry name" value="RNA-binding S4 domain"/>
    <property type="match status" value="1"/>
</dbReference>
<dbReference type="GO" id="GO:0019843">
    <property type="term" value="F:rRNA binding"/>
    <property type="evidence" value="ECO:0007669"/>
    <property type="project" value="UniProtKB-UniRule"/>
</dbReference>
<comment type="caution">
    <text evidence="11">The sequence shown here is derived from an EMBL/GenBank/DDBJ whole genome shotgun (WGS) entry which is preliminary data.</text>
</comment>
<gene>
    <name evidence="7 10" type="primary">rpsD</name>
    <name evidence="11" type="ORF">B2G44_01105</name>
    <name evidence="10" type="ORF">OC712_00205</name>
</gene>
<dbReference type="Gene3D" id="1.10.1050.10">
    <property type="entry name" value="Ribosomal Protein S4 Delta 41, Chain A, domain 1"/>
    <property type="match status" value="1"/>
</dbReference>
<comment type="subunit">
    <text evidence="7">Part of the 30S ribosomal subunit. Contacts protein S5. The interaction surface between S4 and S5 is involved in control of translational fidelity.</text>
</comment>
<dbReference type="Proteomes" id="UP000189722">
    <property type="component" value="Unassembled WGS sequence"/>
</dbReference>
<dbReference type="InterPro" id="IPR022801">
    <property type="entry name" value="Ribosomal_uS4"/>
</dbReference>
<proteinExistence type="inferred from homology"/>
<evidence type="ECO:0000313" key="11">
    <source>
        <dbReference type="EMBL" id="OOP59211.1"/>
    </source>
</evidence>
<dbReference type="InterPro" id="IPR002942">
    <property type="entry name" value="S4_RNA-bd"/>
</dbReference>
<evidence type="ECO:0000256" key="6">
    <source>
        <dbReference type="ARBA" id="ARBA00035254"/>
    </source>
</evidence>
<dbReference type="InterPro" id="IPR005709">
    <property type="entry name" value="Ribosomal_uS4_bac-type"/>
</dbReference>
<reference evidence="10 13" key="2">
    <citation type="journal article" date="2023" name="Int. J. Syst. Evol. Microbiol.">
        <title>The observation of taxonomic boundaries for the 16SrII and 16SrXXV phytoplasmas using genome-based delimitation.</title>
        <authorList>
            <person name="Rodrigues Jardim B."/>
            <person name="Tran-Nguyen L.T.T."/>
            <person name="Gambley C."/>
            <person name="Al-Sadi A.M."/>
            <person name="Al-Subhi A.M."/>
            <person name="Foissac X."/>
            <person name="Salar P."/>
            <person name="Cai H."/>
            <person name="Yang J.Y."/>
            <person name="Davis R."/>
            <person name="Jones L."/>
            <person name="Rodoni B."/>
            <person name="Constable F.E."/>
        </authorList>
    </citation>
    <scope>NUCLEOTIDE SEQUENCE [LARGE SCALE GENOMIC DNA]</scope>
    <source>
        <strain evidence="10">BAWM-OMN-P75</strain>
    </source>
</reference>
<evidence type="ECO:0000256" key="1">
    <source>
        <dbReference type="ARBA" id="ARBA00007465"/>
    </source>
</evidence>
<dbReference type="NCBIfam" id="NF003717">
    <property type="entry name" value="PRK05327.1"/>
    <property type="match status" value="1"/>
</dbReference>
<evidence type="ECO:0000256" key="2">
    <source>
        <dbReference type="ARBA" id="ARBA00022730"/>
    </source>
</evidence>
<dbReference type="EMBL" id="JAOSJG010000002">
    <property type="protein sequence ID" value="MEK0308914.1"/>
    <property type="molecule type" value="Genomic_DNA"/>
</dbReference>
<sequence length="201" mass="23486">MSTAKPIWKKSRFLNFSLTGTGKELLNKKDHFNLSKNKKRKNKLSDYGLQLQEKQKVRFTYCMSEKQFKRFFVNAAKFKGSHGENFLISLESRLDRIVNLLGFSKTILQARQLISHGHVLVDGKKVDISSYVVKPGQKITLKEKAKQMKIVSYCLETSKNNKVDYVVLDKISLIGSYIRYPYRNEFLTDINEQLIVEYYNR</sequence>
<dbReference type="PROSITE" id="PS50889">
    <property type="entry name" value="S4"/>
    <property type="match status" value="1"/>
</dbReference>
<dbReference type="OrthoDB" id="9803672at2"/>
<dbReference type="SUPFAM" id="SSF55174">
    <property type="entry name" value="Alpha-L RNA-binding motif"/>
    <property type="match status" value="1"/>
</dbReference>
<organism evidence="11 12">
    <name type="scientific">Candidatus Phytoplasma citri</name>
    <dbReference type="NCBI Taxonomy" id="180978"/>
    <lineage>
        <taxon>Bacteria</taxon>
        <taxon>Bacillati</taxon>
        <taxon>Mycoplasmatota</taxon>
        <taxon>Mollicutes</taxon>
        <taxon>Acholeplasmatales</taxon>
        <taxon>Acholeplasmataceae</taxon>
        <taxon>Candidatus Phytoplasma</taxon>
        <taxon>16SrII (Peanut WB group)</taxon>
    </lineage>
</organism>
<comment type="function">
    <text evidence="7">With S5 and S12 plays an important role in translational accuracy.</text>
</comment>
<dbReference type="InterPro" id="IPR036986">
    <property type="entry name" value="S4_RNA-bd_sf"/>
</dbReference>
<keyword evidence="5 7" id="KW-0687">Ribonucleoprotein</keyword>
<dbReference type="Proteomes" id="UP001383392">
    <property type="component" value="Unassembled WGS sequence"/>
</dbReference>
<dbReference type="SMART" id="SM01390">
    <property type="entry name" value="Ribosomal_S4"/>
    <property type="match status" value="1"/>
</dbReference>
<dbReference type="GO" id="GO:0003735">
    <property type="term" value="F:structural constituent of ribosome"/>
    <property type="evidence" value="ECO:0007669"/>
    <property type="project" value="InterPro"/>
</dbReference>
<keyword evidence="3 7" id="KW-0694">RNA-binding</keyword>
<dbReference type="InterPro" id="IPR001912">
    <property type="entry name" value="Ribosomal_uS4_N"/>
</dbReference>
<feature type="domain" description="Small ribosomal subunit protein uS4 N-terminal" evidence="9">
    <location>
        <begin position="2"/>
        <end position="91"/>
    </location>
</feature>
<dbReference type="GO" id="GO:0015935">
    <property type="term" value="C:small ribosomal subunit"/>
    <property type="evidence" value="ECO:0007669"/>
    <property type="project" value="InterPro"/>
</dbReference>
<feature type="domain" description="RNA-binding S4" evidence="8">
    <location>
        <begin position="92"/>
        <end position="156"/>
    </location>
</feature>
<dbReference type="Pfam" id="PF00163">
    <property type="entry name" value="Ribosomal_S4"/>
    <property type="match status" value="1"/>
</dbReference>
<comment type="function">
    <text evidence="7">One of the primary rRNA binding proteins, it binds directly to 16S rRNA where it nucleates assembly of the body of the 30S subunit.</text>
</comment>
<dbReference type="GO" id="GO:0042274">
    <property type="term" value="P:ribosomal small subunit biogenesis"/>
    <property type="evidence" value="ECO:0007669"/>
    <property type="project" value="TreeGrafter"/>
</dbReference>
<dbReference type="AlphaFoldDB" id="A0A1S9M1S2"/>
<dbReference type="NCBIfam" id="TIGR01017">
    <property type="entry name" value="rpsD_bact"/>
    <property type="match status" value="1"/>
</dbReference>
<evidence type="ECO:0000256" key="7">
    <source>
        <dbReference type="HAMAP-Rule" id="MF_01306"/>
    </source>
</evidence>
<protein>
    <recommendedName>
        <fullName evidence="6 7">Small ribosomal subunit protein uS4</fullName>
    </recommendedName>
</protein>
<dbReference type="Pfam" id="PF01479">
    <property type="entry name" value="S4"/>
    <property type="match status" value="1"/>
</dbReference>
<evidence type="ECO:0000259" key="9">
    <source>
        <dbReference type="SMART" id="SM01390"/>
    </source>
</evidence>
<dbReference type="CDD" id="cd00165">
    <property type="entry name" value="S4"/>
    <property type="match status" value="1"/>
</dbReference>
<keyword evidence="2 7" id="KW-0699">rRNA-binding</keyword>
<dbReference type="PANTHER" id="PTHR11831:SF4">
    <property type="entry name" value="SMALL RIBOSOMAL SUBUNIT PROTEIN US4M"/>
    <property type="match status" value="1"/>
</dbReference>
<dbReference type="EMBL" id="MWKN01000032">
    <property type="protein sequence ID" value="OOP59211.1"/>
    <property type="molecule type" value="Genomic_DNA"/>
</dbReference>
<comment type="similarity">
    <text evidence="1 7">Belongs to the universal ribosomal protein uS4 family.</text>
</comment>
<name>A0A1S9M1S2_9MOLU</name>
<evidence type="ECO:0000313" key="13">
    <source>
        <dbReference type="Proteomes" id="UP001383392"/>
    </source>
</evidence>
<evidence type="ECO:0000256" key="5">
    <source>
        <dbReference type="ARBA" id="ARBA00023274"/>
    </source>
</evidence>
<evidence type="ECO:0000256" key="4">
    <source>
        <dbReference type="ARBA" id="ARBA00022980"/>
    </source>
</evidence>
<accession>A0A1S9M1S2</accession>
<evidence type="ECO:0000313" key="12">
    <source>
        <dbReference type="Proteomes" id="UP000189722"/>
    </source>
</evidence>
<evidence type="ECO:0000313" key="10">
    <source>
        <dbReference type="EMBL" id="MEK0308914.1"/>
    </source>
</evidence>
<keyword evidence="13" id="KW-1185">Reference proteome</keyword>
<dbReference type="RefSeq" id="WP_078123017.1">
    <property type="nucleotide sequence ID" value="NZ_JAOSJG010000002.1"/>
</dbReference>
<evidence type="ECO:0000259" key="8">
    <source>
        <dbReference type="SMART" id="SM00363"/>
    </source>
</evidence>
<dbReference type="PANTHER" id="PTHR11831">
    <property type="entry name" value="30S 40S RIBOSOMAL PROTEIN"/>
    <property type="match status" value="1"/>
</dbReference>